<sequence length="480" mass="54537">MGRWCVGVGVLVEKAYFCLGEGTPSWAPRVAGLSEVRGVTVRPIAHIRVLASLWKSWAPLKVIVFSWQLLHDRISSCQSLLSHRVLVIPKSAICALFGWYYVSLRDVMGHFEAFVGLGWIGDTIFGLNAPLVFGSLVRLRVTLAPYMNGRRIPHCAGLDRGGEVCYGAFWRRGTSWWREITRIRESGKGEGRWCTGFLYVSGLDACMIWRTTNCERWLRYVLLGGGWMGRRESGGGRYRWQWQPDPDAGYTVRGAYQLLTSHTADTTDEAIQLIWHPRVPLKVSIFAWRLLRDLVTRVILSPTTHFFVSGCGAAESAHHLFISCGTFGSLWASVSSWIDITLVDSTSLRDHFVQFISSAGGFRALRSFLQLIWLACVWVEFRSYNVVRSSKRIRMSARVQKFRSSKMFRCLQEFRRYLLVMSYSEDVQKLKYEGLSEAIHSRPIRLQVIKGSSEAKEFPKSSEGLHQLLLSSLMICSKVN</sequence>
<evidence type="ECO:0000313" key="2">
    <source>
        <dbReference type="EMBL" id="GAU47942.1"/>
    </source>
</evidence>
<protein>
    <recommendedName>
        <fullName evidence="1">Reverse transcriptase zinc-binding domain-containing protein</fullName>
    </recommendedName>
</protein>
<dbReference type="Pfam" id="PF13966">
    <property type="entry name" value="zf-RVT"/>
    <property type="match status" value="1"/>
</dbReference>
<dbReference type="AlphaFoldDB" id="A0A2Z6PEE0"/>
<dbReference type="InterPro" id="IPR026960">
    <property type="entry name" value="RVT-Znf"/>
</dbReference>
<dbReference type="Proteomes" id="UP000242715">
    <property type="component" value="Unassembled WGS sequence"/>
</dbReference>
<gene>
    <name evidence="2" type="ORF">TSUD_99000</name>
</gene>
<keyword evidence="3" id="KW-1185">Reference proteome</keyword>
<reference evidence="3" key="1">
    <citation type="journal article" date="2017" name="Front. Plant Sci.">
        <title>Climate Clever Clovers: New Paradigm to Reduce the Environmental Footprint of Ruminants by Breeding Low Methanogenic Forages Utilizing Haplotype Variation.</title>
        <authorList>
            <person name="Kaur P."/>
            <person name="Appels R."/>
            <person name="Bayer P.E."/>
            <person name="Keeble-Gagnere G."/>
            <person name="Wang J."/>
            <person name="Hirakawa H."/>
            <person name="Shirasawa K."/>
            <person name="Vercoe P."/>
            <person name="Stefanova K."/>
            <person name="Durmic Z."/>
            <person name="Nichols P."/>
            <person name="Revell C."/>
            <person name="Isobe S.N."/>
            <person name="Edwards D."/>
            <person name="Erskine W."/>
        </authorList>
    </citation>
    <scope>NUCLEOTIDE SEQUENCE [LARGE SCALE GENOMIC DNA]</scope>
    <source>
        <strain evidence="3">cv. Daliak</strain>
    </source>
</reference>
<accession>A0A2Z6PEE0</accession>
<organism evidence="2 3">
    <name type="scientific">Trifolium subterraneum</name>
    <name type="common">Subterranean clover</name>
    <dbReference type="NCBI Taxonomy" id="3900"/>
    <lineage>
        <taxon>Eukaryota</taxon>
        <taxon>Viridiplantae</taxon>
        <taxon>Streptophyta</taxon>
        <taxon>Embryophyta</taxon>
        <taxon>Tracheophyta</taxon>
        <taxon>Spermatophyta</taxon>
        <taxon>Magnoliopsida</taxon>
        <taxon>eudicotyledons</taxon>
        <taxon>Gunneridae</taxon>
        <taxon>Pentapetalae</taxon>
        <taxon>rosids</taxon>
        <taxon>fabids</taxon>
        <taxon>Fabales</taxon>
        <taxon>Fabaceae</taxon>
        <taxon>Papilionoideae</taxon>
        <taxon>50 kb inversion clade</taxon>
        <taxon>NPAAA clade</taxon>
        <taxon>Hologalegina</taxon>
        <taxon>IRL clade</taxon>
        <taxon>Trifolieae</taxon>
        <taxon>Trifolium</taxon>
    </lineage>
</organism>
<dbReference type="PANTHER" id="PTHR36617">
    <property type="entry name" value="PROTEIN, PUTATIVE-RELATED"/>
    <property type="match status" value="1"/>
</dbReference>
<name>A0A2Z6PEE0_TRISU</name>
<evidence type="ECO:0000259" key="1">
    <source>
        <dbReference type="Pfam" id="PF13966"/>
    </source>
</evidence>
<dbReference type="PANTHER" id="PTHR36617:SF5">
    <property type="entry name" value="OS05G0421675 PROTEIN"/>
    <property type="match status" value="1"/>
</dbReference>
<evidence type="ECO:0000313" key="3">
    <source>
        <dbReference type="Proteomes" id="UP000242715"/>
    </source>
</evidence>
<proteinExistence type="predicted"/>
<feature type="domain" description="Reverse transcriptase zinc-binding" evidence="1">
    <location>
        <begin position="250"/>
        <end position="331"/>
    </location>
</feature>
<dbReference type="EMBL" id="DF974365">
    <property type="protein sequence ID" value="GAU47942.1"/>
    <property type="molecule type" value="Genomic_DNA"/>
</dbReference>
<dbReference type="OrthoDB" id="1436790at2759"/>